<evidence type="ECO:0000313" key="3">
    <source>
        <dbReference type="EMBL" id="MPW25991.1"/>
    </source>
</evidence>
<dbReference type="Gene3D" id="2.60.120.10">
    <property type="entry name" value="Jelly Rolls"/>
    <property type="match status" value="1"/>
</dbReference>
<name>A0A6A7K9K7_9FIRM</name>
<proteinExistence type="predicted"/>
<dbReference type="PANTHER" id="PTHR46797:SF1">
    <property type="entry name" value="METHYLPHOSPHONATE SYNTHASE"/>
    <property type="match status" value="1"/>
</dbReference>
<keyword evidence="1" id="KW-0238">DNA-binding</keyword>
<dbReference type="InterPro" id="IPR050807">
    <property type="entry name" value="TransReg_Diox_bact_type"/>
</dbReference>
<evidence type="ECO:0000256" key="1">
    <source>
        <dbReference type="ARBA" id="ARBA00023125"/>
    </source>
</evidence>
<dbReference type="GO" id="GO:0003700">
    <property type="term" value="F:DNA-binding transcription factor activity"/>
    <property type="evidence" value="ECO:0007669"/>
    <property type="project" value="TreeGrafter"/>
</dbReference>
<dbReference type="AlphaFoldDB" id="A0A6A7K9K7"/>
<evidence type="ECO:0000259" key="2">
    <source>
        <dbReference type="PROSITE" id="PS50943"/>
    </source>
</evidence>
<feature type="domain" description="HTH cro/C1-type" evidence="2">
    <location>
        <begin position="11"/>
        <end position="65"/>
    </location>
</feature>
<evidence type="ECO:0000313" key="4">
    <source>
        <dbReference type="Proteomes" id="UP000440004"/>
    </source>
</evidence>
<comment type="caution">
    <text evidence="3">The sequence shown here is derived from an EMBL/GenBank/DDBJ whole genome shotgun (WGS) entry which is preliminary data.</text>
</comment>
<accession>A0A6A7K9K7</accession>
<dbReference type="InterPro" id="IPR013096">
    <property type="entry name" value="Cupin_2"/>
</dbReference>
<protein>
    <submittedName>
        <fullName evidence="3">Cupin domain-containing protein</fullName>
    </submittedName>
</protein>
<sequence length="184" mass="21340">MVMEEEVYFKIKSIRKKQKMTLKNMSEKTGFSVSFLSQMERGISPITMTSLKKITTALGIPMKILFTETETREEYYRSDSHEALHGLQKNYKYIRTLSGRFPERIMDSFFLVMEPHATGFEAGNHDGEEFYYIVKGCGIFIIDGCEHEICAGETIHYPSRKTHLIQNREDEALEMICVITPLIF</sequence>
<dbReference type="Pfam" id="PF01381">
    <property type="entry name" value="HTH_3"/>
    <property type="match status" value="1"/>
</dbReference>
<dbReference type="InterPro" id="IPR001387">
    <property type="entry name" value="Cro/C1-type_HTH"/>
</dbReference>
<dbReference type="Pfam" id="PF07883">
    <property type="entry name" value="Cupin_2"/>
    <property type="match status" value="1"/>
</dbReference>
<reference evidence="3 4" key="1">
    <citation type="submission" date="2019-10" db="EMBL/GenBank/DDBJ databases">
        <title>Alkalibaculum tamaniensis sp.nov., a new alkaliphilic acetogen, isolated on methoxylated aromatics from a mud volcano.</title>
        <authorList>
            <person name="Khomyakova M.A."/>
            <person name="Merkel A.Y."/>
            <person name="Bonch-Osmolovskaya E.A."/>
            <person name="Slobodkin A.I."/>
        </authorList>
    </citation>
    <scope>NUCLEOTIDE SEQUENCE [LARGE SCALE GENOMIC DNA]</scope>
    <source>
        <strain evidence="3 4">M08DMB</strain>
    </source>
</reference>
<dbReference type="PANTHER" id="PTHR46797">
    <property type="entry name" value="HTH-TYPE TRANSCRIPTIONAL REGULATOR"/>
    <property type="match status" value="1"/>
</dbReference>
<dbReference type="CDD" id="cd02209">
    <property type="entry name" value="cupin_XRE_C"/>
    <property type="match status" value="1"/>
</dbReference>
<dbReference type="InterPro" id="IPR010982">
    <property type="entry name" value="Lambda_DNA-bd_dom_sf"/>
</dbReference>
<keyword evidence="4" id="KW-1185">Reference proteome</keyword>
<dbReference type="Gene3D" id="1.10.260.40">
    <property type="entry name" value="lambda repressor-like DNA-binding domains"/>
    <property type="match status" value="1"/>
</dbReference>
<dbReference type="GO" id="GO:0005829">
    <property type="term" value="C:cytosol"/>
    <property type="evidence" value="ECO:0007669"/>
    <property type="project" value="TreeGrafter"/>
</dbReference>
<gene>
    <name evidence="3" type="ORF">GC105_09325</name>
</gene>
<organism evidence="3 4">
    <name type="scientific">Alkalibaculum sporogenes</name>
    <dbReference type="NCBI Taxonomy" id="2655001"/>
    <lineage>
        <taxon>Bacteria</taxon>
        <taxon>Bacillati</taxon>
        <taxon>Bacillota</taxon>
        <taxon>Clostridia</taxon>
        <taxon>Eubacteriales</taxon>
        <taxon>Eubacteriaceae</taxon>
        <taxon>Alkalibaculum</taxon>
    </lineage>
</organism>
<dbReference type="EMBL" id="WHNX01000012">
    <property type="protein sequence ID" value="MPW25991.1"/>
    <property type="molecule type" value="Genomic_DNA"/>
</dbReference>
<dbReference type="InterPro" id="IPR011051">
    <property type="entry name" value="RmlC_Cupin_sf"/>
</dbReference>
<dbReference type="SMART" id="SM00530">
    <property type="entry name" value="HTH_XRE"/>
    <property type="match status" value="1"/>
</dbReference>
<dbReference type="PROSITE" id="PS50943">
    <property type="entry name" value="HTH_CROC1"/>
    <property type="match status" value="1"/>
</dbReference>
<dbReference type="Proteomes" id="UP000440004">
    <property type="component" value="Unassembled WGS sequence"/>
</dbReference>
<dbReference type="SUPFAM" id="SSF47413">
    <property type="entry name" value="lambda repressor-like DNA-binding domains"/>
    <property type="match status" value="1"/>
</dbReference>
<dbReference type="GO" id="GO:0003677">
    <property type="term" value="F:DNA binding"/>
    <property type="evidence" value="ECO:0007669"/>
    <property type="project" value="UniProtKB-KW"/>
</dbReference>
<dbReference type="CDD" id="cd00093">
    <property type="entry name" value="HTH_XRE"/>
    <property type="match status" value="1"/>
</dbReference>
<dbReference type="InterPro" id="IPR014710">
    <property type="entry name" value="RmlC-like_jellyroll"/>
</dbReference>
<dbReference type="SUPFAM" id="SSF51182">
    <property type="entry name" value="RmlC-like cupins"/>
    <property type="match status" value="1"/>
</dbReference>